<organism evidence="1 2">
    <name type="scientific">Corynebacterium xerosis</name>
    <dbReference type="NCBI Taxonomy" id="1725"/>
    <lineage>
        <taxon>Bacteria</taxon>
        <taxon>Bacillati</taxon>
        <taxon>Actinomycetota</taxon>
        <taxon>Actinomycetes</taxon>
        <taxon>Mycobacteriales</taxon>
        <taxon>Corynebacteriaceae</taxon>
        <taxon>Corynebacterium</taxon>
    </lineage>
</organism>
<protein>
    <submittedName>
        <fullName evidence="1">Uncharacterized protein</fullName>
    </submittedName>
</protein>
<gene>
    <name evidence="1" type="ORF">FOB82_11110</name>
</gene>
<name>A0A6B8TWA8_9CORY</name>
<dbReference type="EMBL" id="CP046322">
    <property type="protein sequence ID" value="QGS35403.1"/>
    <property type="molecule type" value="Genomic_DNA"/>
</dbReference>
<dbReference type="KEGG" id="cxe:FOB82_11110"/>
<dbReference type="AlphaFoldDB" id="A0A6B8TWA8"/>
<reference evidence="1 2" key="1">
    <citation type="submission" date="2019-11" db="EMBL/GenBank/DDBJ databases">
        <title>FDA dAtabase for Regulatory Grade micrObial Sequences (FDA-ARGOS): Supporting development and validation of Infectious Disease Dx tests.</title>
        <authorList>
            <person name="Kerrigan L."/>
            <person name="Long C."/>
            <person name="Tallon L."/>
            <person name="Sadzewicz L."/>
            <person name="Vavikolanu K."/>
            <person name="Mehta A."/>
            <person name="Aluvathingal J."/>
            <person name="Nadendla S."/>
            <person name="Yan Y."/>
            <person name="Sichtig H."/>
        </authorList>
    </citation>
    <scope>NUCLEOTIDE SEQUENCE [LARGE SCALE GENOMIC DNA]</scope>
    <source>
        <strain evidence="1 2">FDAARGOS_674</strain>
    </source>
</reference>
<evidence type="ECO:0000313" key="2">
    <source>
        <dbReference type="Proteomes" id="UP000426857"/>
    </source>
</evidence>
<evidence type="ECO:0000313" key="1">
    <source>
        <dbReference type="EMBL" id="QGS35403.1"/>
    </source>
</evidence>
<dbReference type="RefSeq" id="WP_155870392.1">
    <property type="nucleotide sequence ID" value="NZ_CP046322.1"/>
</dbReference>
<dbReference type="Proteomes" id="UP000426857">
    <property type="component" value="Chromosome"/>
</dbReference>
<sequence>MHSDDPAAERYELPGIGPLVLGEDGSWATPPLPTPAIAGDVTYMVYDPEEFEDELLAVDQAISNFRNLPADFFLTHAARATYAYYIKRRSKTSRTIPR</sequence>
<proteinExistence type="predicted"/>
<accession>A0A6B8TWA8</accession>